<accession>A0A9X3NMU3</accession>
<evidence type="ECO:0000313" key="3">
    <source>
        <dbReference type="Proteomes" id="UP001140076"/>
    </source>
</evidence>
<dbReference type="InterPro" id="IPR043917">
    <property type="entry name" value="DUF5753"/>
</dbReference>
<reference evidence="2" key="1">
    <citation type="submission" date="2021-10" db="EMBL/GenBank/DDBJ databases">
        <title>Streptomonospora sp. nov., isolated from mangrove soil.</title>
        <authorList>
            <person name="Chen X."/>
            <person name="Ge X."/>
            <person name="Liu W."/>
        </authorList>
    </citation>
    <scope>NUCLEOTIDE SEQUENCE</scope>
    <source>
        <strain evidence="2">S1-112</strain>
    </source>
</reference>
<gene>
    <name evidence="2" type="ORF">LG943_20370</name>
</gene>
<dbReference type="InterPro" id="IPR010982">
    <property type="entry name" value="Lambda_DNA-bd_dom_sf"/>
</dbReference>
<sequence length="283" mass="32493">MASSPTLRRRRLSWRLRELREQAGLTADEVTNQAHERGASRWSASKITRIERNEWVRPKVEDVELLLDIYRVDDPGERDAIVILAKQARQRGWWVGYADVLGKGTLTGLEPEASVVRTFELAVIPGLLQTEGYARALIASSGITDAAEIDRRVEARMMRKQILARSDAPRYWAIIDESALRKIPRELREEQLRHLVQVQRPNLRVQVLPDSIGPHAGMMGQFLILDFPEDPSVVYVEGHTTQLFHEEPEEVERYKLLYDYVQSTALSVDESRALLERMLESRT</sequence>
<name>A0A9X3NMU3_9ACTN</name>
<evidence type="ECO:0000259" key="1">
    <source>
        <dbReference type="Pfam" id="PF19054"/>
    </source>
</evidence>
<dbReference type="AlphaFoldDB" id="A0A9X3NMU3"/>
<keyword evidence="3" id="KW-1185">Reference proteome</keyword>
<dbReference type="Gene3D" id="1.10.260.40">
    <property type="entry name" value="lambda repressor-like DNA-binding domains"/>
    <property type="match status" value="1"/>
</dbReference>
<dbReference type="SUPFAM" id="SSF47413">
    <property type="entry name" value="lambda repressor-like DNA-binding domains"/>
    <property type="match status" value="1"/>
</dbReference>
<dbReference type="EMBL" id="JAJAQC010000039">
    <property type="protein sequence ID" value="MDA0566647.1"/>
    <property type="molecule type" value="Genomic_DNA"/>
</dbReference>
<dbReference type="Proteomes" id="UP001140076">
    <property type="component" value="Unassembled WGS sequence"/>
</dbReference>
<dbReference type="RefSeq" id="WP_270073902.1">
    <property type="nucleotide sequence ID" value="NZ_JAJAQC010000039.1"/>
</dbReference>
<dbReference type="GO" id="GO:0003677">
    <property type="term" value="F:DNA binding"/>
    <property type="evidence" value="ECO:0007669"/>
    <property type="project" value="InterPro"/>
</dbReference>
<proteinExistence type="predicted"/>
<feature type="domain" description="DUF5753" evidence="1">
    <location>
        <begin position="105"/>
        <end position="277"/>
    </location>
</feature>
<comment type="caution">
    <text evidence="2">The sequence shown here is derived from an EMBL/GenBank/DDBJ whole genome shotgun (WGS) entry which is preliminary data.</text>
</comment>
<evidence type="ECO:0000313" key="2">
    <source>
        <dbReference type="EMBL" id="MDA0566647.1"/>
    </source>
</evidence>
<protein>
    <submittedName>
        <fullName evidence="2">Helix-turn-helix domain-containing protein</fullName>
    </submittedName>
</protein>
<dbReference type="Pfam" id="PF19054">
    <property type="entry name" value="DUF5753"/>
    <property type="match status" value="1"/>
</dbReference>
<organism evidence="2 3">
    <name type="scientific">Streptomonospora mangrovi</name>
    <dbReference type="NCBI Taxonomy" id="2883123"/>
    <lineage>
        <taxon>Bacteria</taxon>
        <taxon>Bacillati</taxon>
        <taxon>Actinomycetota</taxon>
        <taxon>Actinomycetes</taxon>
        <taxon>Streptosporangiales</taxon>
        <taxon>Nocardiopsidaceae</taxon>
        <taxon>Streptomonospora</taxon>
    </lineage>
</organism>
<dbReference type="Pfam" id="PF13560">
    <property type="entry name" value="HTH_31"/>
    <property type="match status" value="1"/>
</dbReference>